<organism evidence="3 4">
    <name type="scientific">Psychrosphaera haliotis</name>
    <dbReference type="NCBI Taxonomy" id="555083"/>
    <lineage>
        <taxon>Bacteria</taxon>
        <taxon>Pseudomonadati</taxon>
        <taxon>Pseudomonadota</taxon>
        <taxon>Gammaproteobacteria</taxon>
        <taxon>Alteromonadales</taxon>
        <taxon>Pseudoalteromonadaceae</taxon>
        <taxon>Psychrosphaera</taxon>
    </lineage>
</organism>
<dbReference type="InterPro" id="IPR019734">
    <property type="entry name" value="TPR_rpt"/>
</dbReference>
<evidence type="ECO:0008006" key="5">
    <source>
        <dbReference type="Google" id="ProtNLM"/>
    </source>
</evidence>
<dbReference type="Gene3D" id="1.25.40.10">
    <property type="entry name" value="Tetratricopeptide repeat domain"/>
    <property type="match status" value="1"/>
</dbReference>
<proteinExistence type="predicted"/>
<feature type="repeat" description="TPR" evidence="1">
    <location>
        <begin position="236"/>
        <end position="269"/>
    </location>
</feature>
<evidence type="ECO:0000313" key="3">
    <source>
        <dbReference type="EMBL" id="MUH72232.1"/>
    </source>
</evidence>
<reference evidence="3 4" key="1">
    <citation type="submission" date="2019-11" db="EMBL/GenBank/DDBJ databases">
        <title>P. haliotis isolates from Z. marina roots.</title>
        <authorList>
            <person name="Cohen M."/>
            <person name="Jospin G."/>
            <person name="Eisen J.A."/>
            <person name="Coil D.A."/>
        </authorList>
    </citation>
    <scope>NUCLEOTIDE SEQUENCE [LARGE SCALE GENOMIC DNA]</scope>
    <source>
        <strain evidence="3 4">UCD-MCMsp1aY</strain>
    </source>
</reference>
<comment type="caution">
    <text evidence="3">The sequence shown here is derived from an EMBL/GenBank/DDBJ whole genome shotgun (WGS) entry which is preliminary data.</text>
</comment>
<keyword evidence="2" id="KW-0732">Signal</keyword>
<dbReference type="Proteomes" id="UP000439994">
    <property type="component" value="Unassembled WGS sequence"/>
</dbReference>
<feature type="signal peptide" evidence="2">
    <location>
        <begin position="1"/>
        <end position="25"/>
    </location>
</feature>
<keyword evidence="4" id="KW-1185">Reference proteome</keyword>
<protein>
    <recommendedName>
        <fullName evidence="5">Tetratricopeptide repeat protein</fullName>
    </recommendedName>
</protein>
<dbReference type="AlphaFoldDB" id="A0A6N8FBW0"/>
<dbReference type="RefSeq" id="WP_155695427.1">
    <property type="nucleotide sequence ID" value="NZ_WOCD01000003.1"/>
</dbReference>
<sequence length="370" mass="40904">MNMKKAIKLMPLLLLSVSLTGPAIATQTASVNQTKGEANKKSTIGAVSTPKVTDNSYVEVERLLYIGELEQAATMIAELVSSVDSKKQQGLLKARIQLAQNKLDQASNTMDQLIARFPSDPELHYWLAMINGSQAQQASIFSAGAFAKKSKNGFVKTIKLDTNYVQGYQGLIQFYLGAPAIAGGSLKKAKKTAAELLEINRQQGLLSLVSIAREDDDEKLETKTIKALESEFQTSATAQYVVGFYYQQKKKFDKAFLAFNKAVTIADYSEVTGESEQDFKDSKLNATYQLGRNAVFSEQYVEEGIAALHKYLNADISITMPSKHWASYRLAKLYILNAQSEHAKPILQKLSRIDHADNLENLAKKELQSL</sequence>
<dbReference type="InterPro" id="IPR011990">
    <property type="entry name" value="TPR-like_helical_dom_sf"/>
</dbReference>
<evidence type="ECO:0000256" key="2">
    <source>
        <dbReference type="SAM" id="SignalP"/>
    </source>
</evidence>
<evidence type="ECO:0000313" key="4">
    <source>
        <dbReference type="Proteomes" id="UP000439994"/>
    </source>
</evidence>
<dbReference type="SUPFAM" id="SSF48452">
    <property type="entry name" value="TPR-like"/>
    <property type="match status" value="1"/>
</dbReference>
<evidence type="ECO:0000256" key="1">
    <source>
        <dbReference type="PROSITE-ProRule" id="PRU00339"/>
    </source>
</evidence>
<keyword evidence="1" id="KW-0802">TPR repeat</keyword>
<dbReference type="PROSITE" id="PS50005">
    <property type="entry name" value="TPR"/>
    <property type="match status" value="1"/>
</dbReference>
<gene>
    <name evidence="3" type="ORF">GNP35_06910</name>
</gene>
<accession>A0A6N8FBW0</accession>
<dbReference type="OrthoDB" id="192575at2"/>
<dbReference type="EMBL" id="WOCD01000003">
    <property type="protein sequence ID" value="MUH72232.1"/>
    <property type="molecule type" value="Genomic_DNA"/>
</dbReference>
<name>A0A6N8FBW0_9GAMM</name>
<feature type="chain" id="PRO_5027052932" description="Tetratricopeptide repeat protein" evidence="2">
    <location>
        <begin position="26"/>
        <end position="370"/>
    </location>
</feature>